<organism evidence="5 6">
    <name type="scientific">Umezawaea tangerina</name>
    <dbReference type="NCBI Taxonomy" id="84725"/>
    <lineage>
        <taxon>Bacteria</taxon>
        <taxon>Bacillati</taxon>
        <taxon>Actinomycetota</taxon>
        <taxon>Actinomycetes</taxon>
        <taxon>Pseudonocardiales</taxon>
        <taxon>Pseudonocardiaceae</taxon>
        <taxon>Umezawaea</taxon>
    </lineage>
</organism>
<evidence type="ECO:0000256" key="4">
    <source>
        <dbReference type="ARBA" id="ARBA00023163"/>
    </source>
</evidence>
<reference evidence="5 6" key="1">
    <citation type="submission" date="2018-03" db="EMBL/GenBank/DDBJ databases">
        <title>Genomic Encyclopedia of Archaeal and Bacterial Type Strains, Phase II (KMG-II): from individual species to whole genera.</title>
        <authorList>
            <person name="Goeker M."/>
        </authorList>
    </citation>
    <scope>NUCLEOTIDE SEQUENCE [LARGE SCALE GENOMIC DNA]</scope>
    <source>
        <strain evidence="5 6">DSM 44720</strain>
    </source>
</reference>
<dbReference type="Pfam" id="PF03965">
    <property type="entry name" value="Penicillinase_R"/>
    <property type="match status" value="1"/>
</dbReference>
<keyword evidence="4" id="KW-0804">Transcription</keyword>
<evidence type="ECO:0000256" key="3">
    <source>
        <dbReference type="ARBA" id="ARBA00023125"/>
    </source>
</evidence>
<dbReference type="EMBL" id="PVTF01000002">
    <property type="protein sequence ID" value="PRY45090.1"/>
    <property type="molecule type" value="Genomic_DNA"/>
</dbReference>
<dbReference type="InterPro" id="IPR036390">
    <property type="entry name" value="WH_DNA-bd_sf"/>
</dbReference>
<accession>A0A2T0THE8</accession>
<dbReference type="InterPro" id="IPR036388">
    <property type="entry name" value="WH-like_DNA-bd_sf"/>
</dbReference>
<evidence type="ECO:0000313" key="6">
    <source>
        <dbReference type="Proteomes" id="UP000239494"/>
    </source>
</evidence>
<dbReference type="InterPro" id="IPR005650">
    <property type="entry name" value="BlaI_family"/>
</dbReference>
<gene>
    <name evidence="5" type="ORF">CLV43_102655</name>
</gene>
<comment type="caution">
    <text evidence="5">The sequence shown here is derived from an EMBL/GenBank/DDBJ whole genome shotgun (WGS) entry which is preliminary data.</text>
</comment>
<dbReference type="Proteomes" id="UP000239494">
    <property type="component" value="Unassembled WGS sequence"/>
</dbReference>
<keyword evidence="3" id="KW-0238">DNA-binding</keyword>
<proteinExistence type="inferred from homology"/>
<dbReference type="AlphaFoldDB" id="A0A2T0THE8"/>
<evidence type="ECO:0000256" key="1">
    <source>
        <dbReference type="ARBA" id="ARBA00011046"/>
    </source>
</evidence>
<dbReference type="Gene3D" id="1.10.10.10">
    <property type="entry name" value="Winged helix-like DNA-binding domain superfamily/Winged helix DNA-binding domain"/>
    <property type="match status" value="1"/>
</dbReference>
<dbReference type="SUPFAM" id="SSF46785">
    <property type="entry name" value="Winged helix' DNA-binding domain"/>
    <property type="match status" value="1"/>
</dbReference>
<name>A0A2T0THE8_9PSEU</name>
<dbReference type="GO" id="GO:0045892">
    <property type="term" value="P:negative regulation of DNA-templated transcription"/>
    <property type="evidence" value="ECO:0007669"/>
    <property type="project" value="InterPro"/>
</dbReference>
<keyword evidence="2" id="KW-0805">Transcription regulation</keyword>
<evidence type="ECO:0000256" key="2">
    <source>
        <dbReference type="ARBA" id="ARBA00023015"/>
    </source>
</evidence>
<sequence>MSSVAGRPVRVVSICTIPPVSDGGTTDDEGARSRRQPGALAAEVLTVLGASDSALTPAEVRDLLDPSGSLSYSTVVTTLTRLHDKEMATRVRDGRAYRYSAVAEPSALVAWRMGRLLDSDPDHASVLTRFVGSLSEKDERLLRDLLGKLD</sequence>
<evidence type="ECO:0000313" key="5">
    <source>
        <dbReference type="EMBL" id="PRY45090.1"/>
    </source>
</evidence>
<protein>
    <submittedName>
        <fullName evidence="5">Putative transcriptional regulator</fullName>
    </submittedName>
</protein>
<dbReference type="GO" id="GO:0003677">
    <property type="term" value="F:DNA binding"/>
    <property type="evidence" value="ECO:0007669"/>
    <property type="project" value="UniProtKB-KW"/>
</dbReference>
<comment type="similarity">
    <text evidence="1">Belongs to the BlaI transcriptional regulatory family.</text>
</comment>
<keyword evidence="6" id="KW-1185">Reference proteome</keyword>